<dbReference type="RefSeq" id="XP_050467199.1">
    <property type="nucleotide sequence ID" value="XM_050611146.1"/>
</dbReference>
<dbReference type="Gene3D" id="2.60.120.260">
    <property type="entry name" value="Galactose-binding domain-like"/>
    <property type="match status" value="1"/>
</dbReference>
<sequence>MQQVTPNEQRIINTLQSNWIWVPNWIDSPPPNVNTAGRIVCFRRRLSLASPPTRALLHISADTRYKLFVNGERVAVGPTRSSPWIWYYDTIDIASYLRQGNNTVQLDVLRYFFVSRAAMPFQRTALPGLTVVGVIETENGAVELDTAKTEAWEARVDESRLFPMGLVDDPFLHINERVAPVELSAPITPILHGIKTLNGELAPWRLRPRAIPMYEESSVAVDTIRSCSSIRTKEEWLAGLSQSEKPLLLPAGSSHALDLQAAVHSTAFLRWTFKSTGRASSIRFKVTYSEGYELNPRAYPFFRTKNDRLDAENGHLIGPYDEIQLDIPAFGETIAYEPFWFRTFRFFRVEITVGSEPVALEALIARQVNYPLAIKANFANPSNPDSARIWDVSIRTMRNCMFDGYADCPFYEQLQYSGDSRSVGLFHYYLSGDDRLMRQAITNYAASITSEGLTQSRFPSHVPQIIAGFSLYWILQVADHFLFFGDRAYTRSFLPRIDGVLEFFESNVDQLGLVSGLPEDVWQYVDWVTTWGATDEHPDKGVPTSGRRSNRHTYFSLLYAYVLQRTAKLVRDLGRPGYAAEYEARAVSLQTAVRRHCYDGHYFTDSTADLSGDDAYSQHTQVFAILSGTALPDECSRLLKQSFADERFSRCSYMMRFYALRAFSAAGDEMYESFWRNEAWNPYRKMLAENLTTWEEDDVRQRSDCHAWGSVPIYEYCAELVGLTPVKPGCAKIRFKPRLRLSESVSAKVALGKDNLASVQWEAAGDQETRVHLKLESPVEVLSQLPGGEEVDHGAVDSLNLVWRG</sequence>
<dbReference type="InterPro" id="IPR008928">
    <property type="entry name" value="6-hairpin_glycosidase_sf"/>
</dbReference>
<dbReference type="GO" id="GO:0003824">
    <property type="term" value="F:catalytic activity"/>
    <property type="evidence" value="ECO:0007669"/>
    <property type="project" value="UniProtKB-ARBA"/>
</dbReference>
<reference evidence="3" key="1">
    <citation type="journal article" date="2005" name="Nature">
        <title>Sequencing of Aspergillus nidulans and comparative analysis with A. fumigatus and A. oryzae.</title>
        <authorList>
            <person name="Galagan J.E."/>
            <person name="Calvo S.E."/>
            <person name="Cuomo C."/>
            <person name="Ma L.J."/>
            <person name="Wortman J.R."/>
            <person name="Batzoglou S."/>
            <person name="Lee S.I."/>
            <person name="Basturkmen M."/>
            <person name="Spevak C.C."/>
            <person name="Clutterbuck J."/>
            <person name="Kapitonov V."/>
            <person name="Jurka J."/>
            <person name="Scazzocchio C."/>
            <person name="Farman M."/>
            <person name="Butler J."/>
            <person name="Purcell S."/>
            <person name="Harris S."/>
            <person name="Braus G.H."/>
            <person name="Draht O."/>
            <person name="Busch S."/>
            <person name="D'Enfert C."/>
            <person name="Bouchier C."/>
            <person name="Goldman G.H."/>
            <person name="Bell-Pedersen D."/>
            <person name="Griffiths-Jones S."/>
            <person name="Doonan J.H."/>
            <person name="Yu J."/>
            <person name="Vienken K."/>
            <person name="Pain A."/>
            <person name="Freitag M."/>
            <person name="Selker E.U."/>
            <person name="Archer D.B."/>
            <person name="Penalva M.A."/>
            <person name="Oakley B.R."/>
            <person name="Momany M."/>
            <person name="Tanaka T."/>
            <person name="Kumagai T."/>
            <person name="Asai K."/>
            <person name="Machida M."/>
            <person name="Nierman W.C."/>
            <person name="Denning D.W."/>
            <person name="Caddick M."/>
            <person name="Hynes M."/>
            <person name="Paoletti M."/>
            <person name="Fischer R."/>
            <person name="Miller B."/>
            <person name="Dyer P."/>
            <person name="Sachs M.S."/>
            <person name="Osmani S.A."/>
            <person name="Birren B.W."/>
        </authorList>
    </citation>
    <scope>NUCLEOTIDE SEQUENCE [LARGE SCALE GENOMIC DNA]</scope>
    <source>
        <strain evidence="3">FGSC A4 / ATCC 38163 / CBS 112.46 / NRRL 194 / M139</strain>
    </source>
</reference>
<dbReference type="InParanoid" id="C8V355"/>
<dbReference type="Gene3D" id="1.50.10.10">
    <property type="match status" value="1"/>
</dbReference>
<dbReference type="SUPFAM" id="SSF49785">
    <property type="entry name" value="Galactose-binding domain-like"/>
    <property type="match status" value="1"/>
</dbReference>
<dbReference type="HOGENOM" id="CLU_009782_0_1_1"/>
<dbReference type="Proteomes" id="UP000000560">
    <property type="component" value="Chromosome I"/>
</dbReference>
<dbReference type="InterPro" id="IPR012341">
    <property type="entry name" value="6hp_glycosidase-like_sf"/>
</dbReference>
<dbReference type="Gene3D" id="2.60.420.10">
    <property type="entry name" value="Maltose phosphorylase, domain 3"/>
    <property type="match status" value="1"/>
</dbReference>
<dbReference type="InterPro" id="IPR035396">
    <property type="entry name" value="Bac_rhamnosid6H"/>
</dbReference>
<evidence type="ECO:0000313" key="3">
    <source>
        <dbReference type="Proteomes" id="UP000000560"/>
    </source>
</evidence>
<dbReference type="OrthoDB" id="6503935at2759"/>
<gene>
    <name evidence="2" type="ORF">ANIA_10867</name>
</gene>
<dbReference type="GO" id="GO:0005975">
    <property type="term" value="P:carbohydrate metabolic process"/>
    <property type="evidence" value="ECO:0007669"/>
    <property type="project" value="InterPro"/>
</dbReference>
<dbReference type="GeneID" id="74896651"/>
<keyword evidence="3" id="KW-1185">Reference proteome</keyword>
<protein>
    <submittedName>
        <fullName evidence="2">Rhamnosidase B, putative (AFU_orthologue AFUA_7G05040)</fullName>
    </submittedName>
</protein>
<proteinExistence type="predicted"/>
<dbReference type="SUPFAM" id="SSF48208">
    <property type="entry name" value="Six-hairpin glycosidases"/>
    <property type="match status" value="1"/>
</dbReference>
<dbReference type="OMA" id="NYPMAVK"/>
<dbReference type="KEGG" id="ani:ANIA_10867"/>
<dbReference type="InterPro" id="IPR008979">
    <property type="entry name" value="Galactose-bd-like_sf"/>
</dbReference>
<accession>C8V355</accession>
<dbReference type="EMBL" id="BN001301">
    <property type="protein sequence ID" value="CBF71752.1"/>
    <property type="molecule type" value="Genomic_DNA"/>
</dbReference>
<dbReference type="PANTHER" id="PTHR34987:SF2">
    <property type="entry name" value="B, PUTATIVE (AFU_ORTHOLOGUE AFUA_7G05040)-RELATED"/>
    <property type="match status" value="1"/>
</dbReference>
<evidence type="ECO:0000313" key="2">
    <source>
        <dbReference type="EMBL" id="CBF71752.1"/>
    </source>
</evidence>
<dbReference type="PANTHER" id="PTHR34987">
    <property type="entry name" value="C, PUTATIVE (AFU_ORTHOLOGUE AFUA_3G02880)-RELATED"/>
    <property type="match status" value="1"/>
</dbReference>
<dbReference type="AlphaFoldDB" id="C8V355"/>
<feature type="domain" description="Alpha-L-rhamnosidase six-hairpin glycosidase" evidence="1">
    <location>
        <begin position="381"/>
        <end position="626"/>
    </location>
</feature>
<dbReference type="VEuPathDB" id="FungiDB:AN10867"/>
<name>C8V355_EMENI</name>
<organism evidence="2 3">
    <name type="scientific">Emericella nidulans (strain FGSC A4 / ATCC 38163 / CBS 112.46 / NRRL 194 / M139)</name>
    <name type="common">Aspergillus nidulans</name>
    <dbReference type="NCBI Taxonomy" id="227321"/>
    <lineage>
        <taxon>Eukaryota</taxon>
        <taxon>Fungi</taxon>
        <taxon>Dikarya</taxon>
        <taxon>Ascomycota</taxon>
        <taxon>Pezizomycotina</taxon>
        <taxon>Eurotiomycetes</taxon>
        <taxon>Eurotiomycetidae</taxon>
        <taxon>Eurotiales</taxon>
        <taxon>Aspergillaceae</taxon>
        <taxon>Aspergillus</taxon>
        <taxon>Aspergillus subgen. Nidulantes</taxon>
    </lineage>
</organism>
<dbReference type="Pfam" id="PF17389">
    <property type="entry name" value="Bac_rhamnosid6H"/>
    <property type="match status" value="1"/>
</dbReference>
<reference evidence="3" key="2">
    <citation type="journal article" date="2009" name="Fungal Genet. Biol.">
        <title>The 2008 update of the Aspergillus nidulans genome annotation: a community effort.</title>
        <authorList>
            <person name="Wortman J.R."/>
            <person name="Gilsenan J.M."/>
            <person name="Joardar V."/>
            <person name="Deegan J."/>
            <person name="Clutterbuck J."/>
            <person name="Andersen M.R."/>
            <person name="Archer D."/>
            <person name="Bencina M."/>
            <person name="Braus G."/>
            <person name="Coutinho P."/>
            <person name="von Dohren H."/>
            <person name="Doonan J."/>
            <person name="Driessen A.J."/>
            <person name="Durek P."/>
            <person name="Espeso E."/>
            <person name="Fekete E."/>
            <person name="Flipphi M."/>
            <person name="Estrada C.G."/>
            <person name="Geysens S."/>
            <person name="Goldman G."/>
            <person name="de Groot P.W."/>
            <person name="Hansen K."/>
            <person name="Harris S.D."/>
            <person name="Heinekamp T."/>
            <person name="Helmstaedt K."/>
            <person name="Henrissat B."/>
            <person name="Hofmann G."/>
            <person name="Homan T."/>
            <person name="Horio T."/>
            <person name="Horiuchi H."/>
            <person name="James S."/>
            <person name="Jones M."/>
            <person name="Karaffa L."/>
            <person name="Karanyi Z."/>
            <person name="Kato M."/>
            <person name="Keller N."/>
            <person name="Kelly D.E."/>
            <person name="Kiel J.A."/>
            <person name="Kim J.M."/>
            <person name="van der Klei I.J."/>
            <person name="Klis F.M."/>
            <person name="Kovalchuk A."/>
            <person name="Krasevec N."/>
            <person name="Kubicek C.P."/>
            <person name="Liu B."/>
            <person name="Maccabe A."/>
            <person name="Meyer V."/>
            <person name="Mirabito P."/>
            <person name="Miskei M."/>
            <person name="Mos M."/>
            <person name="Mullins J."/>
            <person name="Nelson D.R."/>
            <person name="Nielsen J."/>
            <person name="Oakley B.R."/>
            <person name="Osmani S.A."/>
            <person name="Pakula T."/>
            <person name="Paszewski A."/>
            <person name="Paulsen I."/>
            <person name="Pilsyk S."/>
            <person name="Pocsi I."/>
            <person name="Punt P.J."/>
            <person name="Ram A.F."/>
            <person name="Ren Q."/>
            <person name="Robellet X."/>
            <person name="Robson G."/>
            <person name="Seiboth B."/>
            <person name="van Solingen P."/>
            <person name="Specht T."/>
            <person name="Sun J."/>
            <person name="Taheri-Talesh N."/>
            <person name="Takeshita N."/>
            <person name="Ussery D."/>
            <person name="vanKuyk P.A."/>
            <person name="Visser H."/>
            <person name="van de Vondervoort P.J."/>
            <person name="de Vries R.P."/>
            <person name="Walton J."/>
            <person name="Xiang X."/>
            <person name="Xiong Y."/>
            <person name="Zeng A.P."/>
            <person name="Brandt B.W."/>
            <person name="Cornell M.J."/>
            <person name="van den Hondel C.A."/>
            <person name="Visser J."/>
            <person name="Oliver S.G."/>
            <person name="Turner G."/>
        </authorList>
    </citation>
    <scope>GENOME REANNOTATION</scope>
    <source>
        <strain evidence="3">FGSC A4 / ATCC 38163 / CBS 112.46 / NRRL 194 / M139</strain>
    </source>
</reference>
<dbReference type="eggNOG" id="ENOG502QVPG">
    <property type="taxonomic scope" value="Eukaryota"/>
</dbReference>
<evidence type="ECO:0000259" key="1">
    <source>
        <dbReference type="Pfam" id="PF17389"/>
    </source>
</evidence>